<evidence type="ECO:0000313" key="2">
    <source>
        <dbReference type="EMBL" id="VTR04653.1"/>
    </source>
</evidence>
<feature type="transmembrane region" description="Helical" evidence="1">
    <location>
        <begin position="76"/>
        <end position="95"/>
    </location>
</feature>
<keyword evidence="1" id="KW-0812">Transmembrane</keyword>
<organism evidence="2 3">
    <name type="scientific">Pseudomonas synxantha</name>
    <dbReference type="NCBI Taxonomy" id="47883"/>
    <lineage>
        <taxon>Bacteria</taxon>
        <taxon>Pseudomonadati</taxon>
        <taxon>Pseudomonadota</taxon>
        <taxon>Gammaproteobacteria</taxon>
        <taxon>Pseudomonadales</taxon>
        <taxon>Pseudomonadaceae</taxon>
        <taxon>Pseudomonas</taxon>
    </lineage>
</organism>
<feature type="transmembrane region" description="Helical" evidence="1">
    <location>
        <begin position="44"/>
        <end position="64"/>
    </location>
</feature>
<accession>A0AAX3ID76</accession>
<proteinExistence type="predicted"/>
<keyword evidence="1" id="KW-1133">Transmembrane helix</keyword>
<gene>
    <name evidence="2" type="ORF">NCTC10696_05116</name>
</gene>
<reference evidence="2 3" key="1">
    <citation type="submission" date="2019-05" db="EMBL/GenBank/DDBJ databases">
        <authorList>
            <consortium name="Pathogen Informatics"/>
        </authorList>
    </citation>
    <scope>NUCLEOTIDE SEQUENCE [LARGE SCALE GENOMIC DNA]</scope>
    <source>
        <strain evidence="2 3">NCTC10696</strain>
    </source>
</reference>
<keyword evidence="1" id="KW-0472">Membrane</keyword>
<dbReference type="Proteomes" id="UP000306562">
    <property type="component" value="Chromosome"/>
</dbReference>
<evidence type="ECO:0000313" key="3">
    <source>
        <dbReference type="Proteomes" id="UP000306562"/>
    </source>
</evidence>
<sequence>MHGVGVGGVILALSLYMIDAVAWMCFWIFCIIHRKNLFGEMTRYKWALFIVVCVGLTVIGIDLAAFETFKRKNSDWWLILIGAVLPVFGIFYINCRGVKSVSVRTTPPCISDLNPL</sequence>
<name>A0AAX3ID76_9PSED</name>
<dbReference type="EMBL" id="LR590482">
    <property type="protein sequence ID" value="VTR04653.1"/>
    <property type="molecule type" value="Genomic_DNA"/>
</dbReference>
<protein>
    <submittedName>
        <fullName evidence="2">Uncharacterized protein</fullName>
    </submittedName>
</protein>
<dbReference type="AlphaFoldDB" id="A0AAX3ID76"/>
<evidence type="ECO:0000256" key="1">
    <source>
        <dbReference type="SAM" id="Phobius"/>
    </source>
</evidence>
<feature type="transmembrane region" description="Helical" evidence="1">
    <location>
        <begin position="6"/>
        <end position="32"/>
    </location>
</feature>